<dbReference type="GeneTree" id="ENSGT01120000271825"/>
<dbReference type="InterPro" id="IPR007110">
    <property type="entry name" value="Ig-like_dom"/>
</dbReference>
<dbReference type="PROSITE" id="PS00290">
    <property type="entry name" value="IG_MHC"/>
    <property type="match status" value="1"/>
</dbReference>
<dbReference type="Gene3D" id="2.60.40.10">
    <property type="entry name" value="Immunoglobulins"/>
    <property type="match status" value="1"/>
</dbReference>
<keyword evidence="5" id="KW-1185">Reference proteome</keyword>
<evidence type="ECO:0000313" key="5">
    <source>
        <dbReference type="Proteomes" id="UP000694397"/>
    </source>
</evidence>
<evidence type="ECO:0000259" key="3">
    <source>
        <dbReference type="PROSITE" id="PS50835"/>
    </source>
</evidence>
<dbReference type="PANTHER" id="PTHR16675">
    <property type="entry name" value="MHC CLASS I-RELATED"/>
    <property type="match status" value="1"/>
</dbReference>
<dbReference type="InterPro" id="IPR013783">
    <property type="entry name" value="Ig-like_fold"/>
</dbReference>
<dbReference type="InterPro" id="IPR050208">
    <property type="entry name" value="MHC_class-I_related"/>
</dbReference>
<dbReference type="InterPro" id="IPR011162">
    <property type="entry name" value="MHC_I/II-like_Ag-recog"/>
</dbReference>
<dbReference type="InterPro" id="IPR037055">
    <property type="entry name" value="MHC_I-like_Ag-recog_sf"/>
</dbReference>
<dbReference type="SMART" id="SM00407">
    <property type="entry name" value="IGc1"/>
    <property type="match status" value="1"/>
</dbReference>
<dbReference type="SUPFAM" id="SSF48726">
    <property type="entry name" value="Immunoglobulin"/>
    <property type="match status" value="1"/>
</dbReference>
<sequence>PRSYRVTCGVSPLSLHVPTESHSLSLLATLISGESPFPEFSMLLKVNDIPVEYGDSVVNGAVSLRHWSTYDTGVEQPGTHVKMNLRRLMKHFNHTQGIRVYQTLTACDETKFVIVDAYDGEEVRSYDFQQHTFHARLPEILWTKVQMEATKVASTNVFHPLCVRTLKRYLRMDKNVLLRKGNSRLFTEPDSGRTRVSCVATGFYPRRVNVTLLRDDRPVPDRELTGGEVLPNGDGTYQLRRSLSVSEEELRERHRYTCTVSHLSVDNKLDVTVSTQCLWIPSHVLQLWAEIAAFYMFHPCPHGPTCDPLVHEALLQRSNAVLHSVFASLSSFSPLSCL</sequence>
<proteinExistence type="predicted"/>
<reference evidence="4" key="3">
    <citation type="submission" date="2025-09" db="UniProtKB">
        <authorList>
            <consortium name="Ensembl"/>
        </authorList>
    </citation>
    <scope>IDENTIFICATION</scope>
</reference>
<dbReference type="PROSITE" id="PS50835">
    <property type="entry name" value="IG_LIKE"/>
    <property type="match status" value="1"/>
</dbReference>
<dbReference type="GO" id="GO:0005615">
    <property type="term" value="C:extracellular space"/>
    <property type="evidence" value="ECO:0007669"/>
    <property type="project" value="TreeGrafter"/>
</dbReference>
<organism evidence="4 5">
    <name type="scientific">Scleropages formosus</name>
    <name type="common">Asian bonytongue</name>
    <name type="synonym">Osteoglossum formosum</name>
    <dbReference type="NCBI Taxonomy" id="113540"/>
    <lineage>
        <taxon>Eukaryota</taxon>
        <taxon>Metazoa</taxon>
        <taxon>Chordata</taxon>
        <taxon>Craniata</taxon>
        <taxon>Vertebrata</taxon>
        <taxon>Euteleostomi</taxon>
        <taxon>Actinopterygii</taxon>
        <taxon>Neopterygii</taxon>
        <taxon>Teleostei</taxon>
        <taxon>Osteoglossocephala</taxon>
        <taxon>Osteoglossomorpha</taxon>
        <taxon>Osteoglossiformes</taxon>
        <taxon>Osteoglossidae</taxon>
        <taxon>Scleropages</taxon>
    </lineage>
</organism>
<dbReference type="Ensembl" id="ENSSFOT00015012114.2">
    <property type="protein sequence ID" value="ENSSFOP00015011961.2"/>
    <property type="gene ID" value="ENSSFOG00015007724.2"/>
</dbReference>
<dbReference type="GO" id="GO:0009897">
    <property type="term" value="C:external side of plasma membrane"/>
    <property type="evidence" value="ECO:0007669"/>
    <property type="project" value="TreeGrafter"/>
</dbReference>
<evidence type="ECO:0000256" key="1">
    <source>
        <dbReference type="ARBA" id="ARBA00023180"/>
    </source>
</evidence>
<keyword evidence="2" id="KW-0393">Immunoglobulin domain</keyword>
<dbReference type="AlphaFoldDB" id="A0A8C9RE82"/>
<dbReference type="PANTHER" id="PTHR16675:SF191">
    <property type="entry name" value="CLASS I HISTOCOMPATIBILITY ANTIGEN, F10 ALPHA CHAIN-LIKE-RELATED"/>
    <property type="match status" value="1"/>
</dbReference>
<reference evidence="4 5" key="1">
    <citation type="submission" date="2019-04" db="EMBL/GenBank/DDBJ databases">
        <authorList>
            <consortium name="Wellcome Sanger Institute Data Sharing"/>
        </authorList>
    </citation>
    <scope>NUCLEOTIDE SEQUENCE [LARGE SCALE GENOMIC DNA]</scope>
</reference>
<dbReference type="Pfam" id="PF07654">
    <property type="entry name" value="C1-set"/>
    <property type="match status" value="1"/>
</dbReference>
<evidence type="ECO:0000313" key="4">
    <source>
        <dbReference type="Ensembl" id="ENSSFOP00015011961.2"/>
    </source>
</evidence>
<dbReference type="InterPro" id="IPR036179">
    <property type="entry name" value="Ig-like_dom_sf"/>
</dbReference>
<reference evidence="4" key="2">
    <citation type="submission" date="2025-08" db="UniProtKB">
        <authorList>
            <consortium name="Ensembl"/>
        </authorList>
    </citation>
    <scope>IDENTIFICATION</scope>
</reference>
<dbReference type="Gene3D" id="3.30.500.10">
    <property type="entry name" value="MHC class I-like antigen recognition-like"/>
    <property type="match status" value="1"/>
</dbReference>
<feature type="domain" description="Ig-like" evidence="3">
    <location>
        <begin position="160"/>
        <end position="274"/>
    </location>
</feature>
<accession>A0A8C9RE82</accession>
<dbReference type="SUPFAM" id="SSF54452">
    <property type="entry name" value="MHC antigen-recognition domain"/>
    <property type="match status" value="1"/>
</dbReference>
<dbReference type="GO" id="GO:0006955">
    <property type="term" value="P:immune response"/>
    <property type="evidence" value="ECO:0007669"/>
    <property type="project" value="TreeGrafter"/>
</dbReference>
<protein>
    <recommendedName>
        <fullName evidence="3">Ig-like domain-containing protein</fullName>
    </recommendedName>
</protein>
<evidence type="ECO:0000256" key="2">
    <source>
        <dbReference type="ARBA" id="ARBA00023319"/>
    </source>
</evidence>
<keyword evidence="1" id="KW-0325">Glycoprotein</keyword>
<dbReference type="Proteomes" id="UP000694397">
    <property type="component" value="Chromosome 18"/>
</dbReference>
<name>A0A8C9RE82_SCLFO</name>
<dbReference type="InterPro" id="IPR003006">
    <property type="entry name" value="Ig/MHC_CS"/>
</dbReference>
<dbReference type="InterPro" id="IPR003597">
    <property type="entry name" value="Ig_C1-set"/>
</dbReference>